<feature type="domain" description="EGF-like" evidence="21">
    <location>
        <begin position="398"/>
        <end position="429"/>
    </location>
</feature>
<evidence type="ECO:0000256" key="4">
    <source>
        <dbReference type="ARBA" id="ARBA00008673"/>
    </source>
</evidence>
<dbReference type="PROSITE" id="PS01186">
    <property type="entry name" value="EGF_2"/>
    <property type="match status" value="5"/>
</dbReference>
<accession>A0A556TM93</accession>
<dbReference type="Pfam" id="PF25024">
    <property type="entry name" value="EGF_TEN"/>
    <property type="match status" value="1"/>
</dbReference>
<feature type="region of interest" description="Disordered" evidence="19">
    <location>
        <begin position="845"/>
        <end position="878"/>
    </location>
</feature>
<feature type="compositionally biased region" description="Basic and acidic residues" evidence="19">
    <location>
        <begin position="1632"/>
        <end position="1646"/>
    </location>
</feature>
<feature type="compositionally biased region" description="Low complexity" evidence="19">
    <location>
        <begin position="689"/>
        <end position="704"/>
    </location>
</feature>
<keyword evidence="6" id="KW-0963">Cytoplasm</keyword>
<feature type="disulfide bond" evidence="18">
    <location>
        <begin position="123"/>
        <end position="133"/>
    </location>
</feature>
<keyword evidence="15 18" id="KW-1015">Disulfide bond</keyword>
<evidence type="ECO:0000256" key="16">
    <source>
        <dbReference type="ARBA" id="ARBA00023180"/>
    </source>
</evidence>
<keyword evidence="9" id="KW-0645">Protease</keyword>
<dbReference type="CDD" id="cd00063">
    <property type="entry name" value="FN3"/>
    <property type="match status" value="3"/>
</dbReference>
<dbReference type="InterPro" id="IPR013783">
    <property type="entry name" value="Ig-like_fold"/>
</dbReference>
<feature type="disulfide bond" evidence="18">
    <location>
        <begin position="419"/>
        <end position="428"/>
    </location>
</feature>
<evidence type="ECO:0000256" key="8">
    <source>
        <dbReference type="ARBA" id="ARBA00022536"/>
    </source>
</evidence>
<evidence type="ECO:0000256" key="14">
    <source>
        <dbReference type="ARBA" id="ARBA00022942"/>
    </source>
</evidence>
<evidence type="ECO:0000313" key="25">
    <source>
        <dbReference type="Proteomes" id="UP000319801"/>
    </source>
</evidence>
<keyword evidence="14" id="KW-0647">Proteasome</keyword>
<sequence>MMPFLLHLILFLIPNPSFQVSSESQPVKMVISEQCVSDPNAVEGREVDLTPGSPLVLTHRIRLVPGSESGSCCQSEFGAFRERMEALEREVSELREKCGGVDGGCCTSQQSKGLGCTTSADECLNDCNDQGRCVDGKCVCFPGFSGPDCSTPDCPRDCSKTGKCVNGKCVCDPGFTGPDCSIKACPKNCSSQGRCVNGKCVCNAGFTGMDCSEKSCPSNCNNKGRCVNGKCICKEGFTGPDCSEKSCPGNCNNKGRCVNGKCVCDAGFTGPDCSERSCPGNCNNKGRCVNGKCVCDAGFTGPDCSERSCPGNCNNKGRCVNGMCVCDNGFTGPDCSERSCPGNCNNKGRCVNGRCVCDNGFTGPDCSERSCPDNCNNKGRCVNGRCVCDTGFTGPDCSERSCPGNCNNRGRCVNGQCLCEPGFTGTDCSTKSCPNNCNNRGKCVNGKCVCNPGFAEPDCSECKDGFSGPDCATALNAVSQLSTRNITDSSVTLYWTQPTVQYDTYLITFTSEKESDQKITATVNGEFSTYTQVGLAPGQRYTVTIVGEIGGKMGTKSTTTFQTLISGPKNLEVVKTSTTSVIVQWEEAQGEIDSYVLLVSPNQTDGSAKEGQVMRLPSGRDSAQIDGLEPGCLYDISLVAKKDGTQSLPATVQATPGINAGLPDPASRPFRGSGGKMANLRLTNTTKGSSSQYQSNIQSSNQQQTELSRNVEQIVMTERNLTAYGLNGTKYIRRVWLGHRKVTFNGGSNGNTVAKNLSVMVGNVSRNYILINIPDRLAGFSDEVRPLDGKGPKLHDGRFEENPIKEDLARKAQKKKQLLEDGMNLSPSLPLATNQFQPSLVLSETQDQTTNKGLATSKDRHYAQTPQRLPPSIRFSGRPKLPVSATLISPTTASQMPEYRNPVENVPSLQTSHPTGMDLETLKVKTTASQEVQPDNQGLLEKDSSVTNFPKGTKDTQNREYFLKHTETINKTAQPYHRTSHGTFSRRTNIGPLQNRTNPSQRPYRGPLRRPLLPRVNNIAQNNLDRGLMGSRQSDLNPDQLPVFTQQRKNGTVLIFPRKPLDKIKPNLKNYNRSKAEDGMSKNVNKETLFVTDKDREPKFNITSSTDKVPLKKKNTIQPNSKGPDNIIDHISSRDHNKDRTTWKTIPHYPRVSGVFSAKQNASDWKSRPFVQRRKNNTVIRNPPKLHTDESENSPTVHRQLKDGNESQISLLTTSTEEPPVNGVSGNTTEQHPVVTPRDHELLSVTREHHLPKFNKDRNTTLQKPIEPNIRSVIKGHDKNVQNLNIRSRLIIRKKNGTLNRFQPNLPSHIAPNSTSIHSGLKEVDTKVVKDATAEDSDTNNDNTFPRITNKDHHLSSVTEDQDLPSDITREDRFTIKQHINENVPRETTGSKKNVPNQNIRHFLPKTNGSVQPKPYDQKNQDSTTIQSVLIDPIVKKTSKESTEFTSQAFDEGSGSEGGVDIVNNIGQIGPTTNVTANFPMRKDNGTVFRHNLKPKLNPNLHGDSKASSVSGTMRTAIPQSTINRNPRPIIRRPTKVFPQLRPNSTRVHDVTKEGKSSLIDSKRGWSTGVPPATDKENNTFPAVSENSISHVEIQNVTSKGFLILWVAPEGKFKNFVIKIIEELDQGIDEGDGSKQKERKEKKGGKEITSNVLKSMRRSSSDDGARKKLKLLPGSARSHPVTDLIAQTNYSVSLYGTGPGFHSNVHTFILATDLRAINITNTKALLLWRPALATVDQYIISYRSGEGSPGKGEPPRNLTAKHVTGHTALLSWKPPTSAVSSYKLTYFPKSGERKEVTLDPGVNEHQLKGLRPSTLYVALLQGERGGVYTAGITTEFTTGTLRFPYPSDCSQEMMNGKTDSGLVEIFPGGKDGQPVMVYCDMETDGGGWTVFQRRKDGKTDFFRGWQEYRKGFGDLEGEFWLGNDFLHNLTIITPMTMRVDLRAGNESAFAQYATFSMDTMKKHYTLRVSGYSGTAGDSLKYHDKRPFSTYDRDPQPFITRCAMSYRGGWWNAVLEAGLTAEGYRAPKARKTGTTISGIIFKDGVVLGADTRSTDDMVVADKNCVKIHYIAPNIYCCGAGVAADADTTTQMMSSNVELHSLSTGRPPLVVTVARQLKQMLFRYQGHIGSSLIIGGVDANGFHLYSIYPHGSYDKLPFTAMGSGSDAAISVFEDRYKPNMELVRDSIAAGIFCDLGSGSNIDLCVITEKGVDYLRGYDQPVQKGQREGKYKYRQGTTSVLNKTITPLALDLLEESVQMMDSQ</sequence>
<dbReference type="PANTHER" id="PTHR46708">
    <property type="entry name" value="TENASCIN"/>
    <property type="match status" value="1"/>
</dbReference>
<dbReference type="GO" id="GO:0030155">
    <property type="term" value="P:regulation of cell adhesion"/>
    <property type="evidence" value="ECO:0007669"/>
    <property type="project" value="TreeGrafter"/>
</dbReference>
<evidence type="ECO:0000256" key="2">
    <source>
        <dbReference type="ARBA" id="ARBA00004123"/>
    </source>
</evidence>
<dbReference type="InterPro" id="IPR023333">
    <property type="entry name" value="Proteasome_suB-type"/>
</dbReference>
<keyword evidence="12" id="KW-0677">Repeat</keyword>
<dbReference type="PROSITE" id="PS50853">
    <property type="entry name" value="FN3"/>
    <property type="match status" value="3"/>
</dbReference>
<evidence type="ECO:0000256" key="7">
    <source>
        <dbReference type="ARBA" id="ARBA00022530"/>
    </source>
</evidence>
<feature type="compositionally biased region" description="Basic and acidic residues" evidence="19">
    <location>
        <begin position="1549"/>
        <end position="1564"/>
    </location>
</feature>
<dbReference type="InterPro" id="IPR000742">
    <property type="entry name" value="EGF"/>
</dbReference>
<evidence type="ECO:0000256" key="1">
    <source>
        <dbReference type="ARBA" id="ARBA00001198"/>
    </source>
</evidence>
<dbReference type="InterPro" id="IPR014716">
    <property type="entry name" value="Fibrinogen_a/b/g_C_1"/>
</dbReference>
<evidence type="ECO:0000256" key="17">
    <source>
        <dbReference type="ARBA" id="ARBA00023242"/>
    </source>
</evidence>
<dbReference type="PROSITE" id="PS51476">
    <property type="entry name" value="PROTEASOME_BETA_2"/>
    <property type="match status" value="1"/>
</dbReference>
<keyword evidence="25" id="KW-1185">Reference proteome</keyword>
<dbReference type="FunFam" id="2.10.25.10:FF:000001">
    <property type="entry name" value="Tenascin C"/>
    <property type="match status" value="11"/>
</dbReference>
<proteinExistence type="inferred from homology"/>
<feature type="region of interest" description="Disordered" evidence="19">
    <location>
        <begin position="1113"/>
        <end position="1132"/>
    </location>
</feature>
<dbReference type="InterPro" id="IPR013111">
    <property type="entry name" value="EGF_extracell"/>
</dbReference>
<dbReference type="SUPFAM" id="SSF56235">
    <property type="entry name" value="N-terminal nucleophile aminohydrolases (Ntn hydrolases)"/>
    <property type="match status" value="1"/>
</dbReference>
<feature type="domain" description="Fibronectin type-III" evidence="22">
    <location>
        <begin position="477"/>
        <end position="566"/>
    </location>
</feature>
<feature type="region of interest" description="Disordered" evidence="19">
    <location>
        <begin position="1629"/>
        <end position="1650"/>
    </location>
</feature>
<dbReference type="InterPro" id="IPR001353">
    <property type="entry name" value="Proteasome_sua/b"/>
</dbReference>
<dbReference type="GO" id="GO:0051603">
    <property type="term" value="P:proteolysis involved in protein catabolic process"/>
    <property type="evidence" value="ECO:0007669"/>
    <property type="project" value="InterPro"/>
</dbReference>
<evidence type="ECO:0000256" key="19">
    <source>
        <dbReference type="SAM" id="MobiDB-lite"/>
    </source>
</evidence>
<feature type="signal peptide" evidence="20">
    <location>
        <begin position="1"/>
        <end position="19"/>
    </location>
</feature>
<evidence type="ECO:0000256" key="18">
    <source>
        <dbReference type="PROSITE-ProRule" id="PRU00076"/>
    </source>
</evidence>
<dbReference type="PROSITE" id="PS51406">
    <property type="entry name" value="FIBRINOGEN_C_2"/>
    <property type="match status" value="1"/>
</dbReference>
<dbReference type="FunFam" id="3.60.20.10:FF:000005">
    <property type="entry name" value="Proteasome subunit beta type-2"/>
    <property type="match status" value="1"/>
</dbReference>
<dbReference type="PROSITE" id="PS00022">
    <property type="entry name" value="EGF_1"/>
    <property type="match status" value="5"/>
</dbReference>
<keyword evidence="17" id="KW-0539">Nucleus</keyword>
<evidence type="ECO:0000256" key="11">
    <source>
        <dbReference type="ARBA" id="ARBA00022729"/>
    </source>
</evidence>
<dbReference type="Pfam" id="PF00227">
    <property type="entry name" value="Proteasome"/>
    <property type="match status" value="1"/>
</dbReference>
<feature type="compositionally biased region" description="Polar residues" evidence="19">
    <location>
        <begin position="845"/>
        <end position="854"/>
    </location>
</feature>
<evidence type="ECO:0000259" key="22">
    <source>
        <dbReference type="PROSITE" id="PS50853"/>
    </source>
</evidence>
<dbReference type="GO" id="GO:0004298">
    <property type="term" value="F:threonine-type endopeptidase activity"/>
    <property type="evidence" value="ECO:0007669"/>
    <property type="project" value="UniProtKB-KW"/>
</dbReference>
<dbReference type="GO" id="GO:0031175">
    <property type="term" value="P:neuron projection development"/>
    <property type="evidence" value="ECO:0007669"/>
    <property type="project" value="TreeGrafter"/>
</dbReference>
<dbReference type="SMART" id="SM00181">
    <property type="entry name" value="EGF"/>
    <property type="match status" value="11"/>
</dbReference>
<evidence type="ECO:0000256" key="20">
    <source>
        <dbReference type="SAM" id="SignalP"/>
    </source>
</evidence>
<dbReference type="Pfam" id="PF23106">
    <property type="entry name" value="EGF_Teneurin"/>
    <property type="match status" value="2"/>
</dbReference>
<organism evidence="24 25">
    <name type="scientific">Bagarius yarrelli</name>
    <name type="common">Goonch</name>
    <name type="synonym">Bagrus yarrelli</name>
    <dbReference type="NCBI Taxonomy" id="175774"/>
    <lineage>
        <taxon>Eukaryota</taxon>
        <taxon>Metazoa</taxon>
        <taxon>Chordata</taxon>
        <taxon>Craniata</taxon>
        <taxon>Vertebrata</taxon>
        <taxon>Euteleostomi</taxon>
        <taxon>Actinopterygii</taxon>
        <taxon>Neopterygii</taxon>
        <taxon>Teleostei</taxon>
        <taxon>Ostariophysi</taxon>
        <taxon>Siluriformes</taxon>
        <taxon>Sisoridae</taxon>
        <taxon>Sisorinae</taxon>
        <taxon>Bagarius</taxon>
    </lineage>
</organism>
<dbReference type="InterPro" id="IPR036056">
    <property type="entry name" value="Fibrinogen-like_C"/>
</dbReference>
<feature type="chain" id="PRO_5021769909" description="proteasome endopeptidase complex" evidence="20">
    <location>
        <begin position="20"/>
        <end position="2260"/>
    </location>
</feature>
<comment type="caution">
    <text evidence="18">Lacks conserved residue(s) required for the propagation of feature annotation.</text>
</comment>
<dbReference type="Proteomes" id="UP000319801">
    <property type="component" value="Unassembled WGS sequence"/>
</dbReference>
<dbReference type="CDD" id="cd00054">
    <property type="entry name" value="EGF_CA"/>
    <property type="match status" value="9"/>
</dbReference>
<dbReference type="Gene3D" id="2.10.25.10">
    <property type="entry name" value="Laminin"/>
    <property type="match status" value="11"/>
</dbReference>
<keyword evidence="7" id="KW-0964">Secreted</keyword>
<dbReference type="InterPro" id="IPR050991">
    <property type="entry name" value="ECM_Regulatory_Proteins"/>
</dbReference>
<dbReference type="Pfam" id="PF00041">
    <property type="entry name" value="fn3"/>
    <property type="match status" value="3"/>
</dbReference>
<dbReference type="Gene3D" id="3.90.215.10">
    <property type="entry name" value="Gamma Fibrinogen, chain A, domain 1"/>
    <property type="match status" value="1"/>
</dbReference>
<dbReference type="InterPro" id="IPR003961">
    <property type="entry name" value="FN3_dom"/>
</dbReference>
<dbReference type="CDD" id="cd00087">
    <property type="entry name" value="FReD"/>
    <property type="match status" value="1"/>
</dbReference>
<feature type="domain" description="Fibronectin type-III" evidence="22">
    <location>
        <begin position="1754"/>
        <end position="1844"/>
    </location>
</feature>
<dbReference type="Pfam" id="PF00147">
    <property type="entry name" value="Fibrinogen_C"/>
    <property type="match status" value="1"/>
</dbReference>
<dbReference type="GO" id="GO:0005615">
    <property type="term" value="C:extracellular space"/>
    <property type="evidence" value="ECO:0007669"/>
    <property type="project" value="TreeGrafter"/>
</dbReference>
<evidence type="ECO:0000259" key="23">
    <source>
        <dbReference type="PROSITE" id="PS51406"/>
    </source>
</evidence>
<keyword evidence="7" id="KW-0272">Extracellular matrix</keyword>
<dbReference type="EC" id="3.4.25.1" evidence="5"/>
<feature type="disulfide bond" evidence="18">
    <location>
        <begin position="140"/>
        <end position="149"/>
    </location>
</feature>
<dbReference type="GO" id="GO:0005839">
    <property type="term" value="C:proteasome core complex"/>
    <property type="evidence" value="ECO:0007669"/>
    <property type="project" value="InterPro"/>
</dbReference>
<keyword evidence="16" id="KW-0325">Glycoprotein</keyword>
<dbReference type="InterPro" id="IPR002181">
    <property type="entry name" value="Fibrinogen_a/b/g_C_dom"/>
</dbReference>
<dbReference type="EMBL" id="VCAZ01000005">
    <property type="protein sequence ID" value="TSK20282.1"/>
    <property type="molecule type" value="Genomic_DNA"/>
</dbReference>
<evidence type="ECO:0000259" key="21">
    <source>
        <dbReference type="PROSITE" id="PS50026"/>
    </source>
</evidence>
<keyword evidence="10" id="KW-0888">Threonine protease</keyword>
<evidence type="ECO:0000256" key="12">
    <source>
        <dbReference type="ARBA" id="ARBA00022737"/>
    </source>
</evidence>
<dbReference type="CDD" id="cd03763">
    <property type="entry name" value="proteasome_beta_type_7"/>
    <property type="match status" value="1"/>
</dbReference>
<dbReference type="GO" id="GO:0005634">
    <property type="term" value="C:nucleus"/>
    <property type="evidence" value="ECO:0007669"/>
    <property type="project" value="UniProtKB-SubCell"/>
</dbReference>
<dbReference type="SMART" id="SM00186">
    <property type="entry name" value="FBG"/>
    <property type="match status" value="1"/>
</dbReference>
<evidence type="ECO:0000256" key="6">
    <source>
        <dbReference type="ARBA" id="ARBA00022490"/>
    </source>
</evidence>
<evidence type="ECO:0000256" key="9">
    <source>
        <dbReference type="ARBA" id="ARBA00022670"/>
    </source>
</evidence>
<feature type="region of interest" description="Disordered" evidence="19">
    <location>
        <begin position="1549"/>
        <end position="1578"/>
    </location>
</feature>
<feature type="region of interest" description="Disordered" evidence="19">
    <location>
        <begin position="686"/>
        <end position="705"/>
    </location>
</feature>
<keyword evidence="13" id="KW-0378">Hydrolase</keyword>
<comment type="subcellular location">
    <subcellularLocation>
        <location evidence="2">Nucleus</location>
    </subcellularLocation>
    <subcellularLocation>
        <location evidence="3">Secreted</location>
        <location evidence="3">Extracellular space</location>
        <location evidence="3">Extracellular matrix</location>
    </subcellularLocation>
</comment>
<keyword evidence="11 20" id="KW-0732">Signal</keyword>
<comment type="catalytic activity">
    <reaction evidence="1">
        <text>Cleavage of peptide bonds with very broad specificity.</text>
        <dbReference type="EC" id="3.4.25.1"/>
    </reaction>
</comment>
<dbReference type="Pfam" id="PF07974">
    <property type="entry name" value="EGF_2"/>
    <property type="match status" value="1"/>
</dbReference>
<dbReference type="NCBIfam" id="NF040941">
    <property type="entry name" value="GGGWT_bact"/>
    <property type="match status" value="1"/>
</dbReference>
<evidence type="ECO:0000256" key="13">
    <source>
        <dbReference type="ARBA" id="ARBA00022801"/>
    </source>
</evidence>
<comment type="caution">
    <text evidence="24">The sequence shown here is derived from an EMBL/GenBank/DDBJ whole genome shotgun (WGS) entry which is preliminary data.</text>
</comment>
<reference evidence="24 25" key="1">
    <citation type="journal article" date="2019" name="Genome Biol. Evol.">
        <title>Whole-Genome Sequencing of the Giant Devil Catfish, Bagarius yarrelli.</title>
        <authorList>
            <person name="Jiang W."/>
            <person name="Lv Y."/>
            <person name="Cheng L."/>
            <person name="Yang K."/>
            <person name="Chao B."/>
            <person name="Wang X."/>
            <person name="Li Y."/>
            <person name="Pan X."/>
            <person name="You X."/>
            <person name="Zhang Y."/>
            <person name="Yang J."/>
            <person name="Li J."/>
            <person name="Zhang X."/>
            <person name="Liu S."/>
            <person name="Sun C."/>
            <person name="Yang J."/>
            <person name="Shi Q."/>
        </authorList>
    </citation>
    <scope>NUCLEOTIDE SEQUENCE [LARGE SCALE GENOMIC DNA]</scope>
    <source>
        <strain evidence="24">JWS20170419001</strain>
        <tissue evidence="24">Muscle</tissue>
    </source>
</reference>
<dbReference type="CDD" id="cd00055">
    <property type="entry name" value="EGF_Lam"/>
    <property type="match status" value="1"/>
</dbReference>
<feature type="domain" description="Fibrinogen C-terminal" evidence="23">
    <location>
        <begin position="1840"/>
        <end position="2010"/>
    </location>
</feature>
<feature type="region of interest" description="Disordered" evidence="19">
    <location>
        <begin position="655"/>
        <end position="681"/>
    </location>
</feature>
<evidence type="ECO:0000256" key="5">
    <source>
        <dbReference type="ARBA" id="ARBA00012039"/>
    </source>
</evidence>
<feature type="compositionally biased region" description="Polar residues" evidence="19">
    <location>
        <begin position="981"/>
        <end position="1001"/>
    </location>
</feature>
<gene>
    <name evidence="24" type="ORF">Baya_1830</name>
</gene>
<feature type="region of interest" description="Disordered" evidence="19">
    <location>
        <begin position="1494"/>
        <end position="1513"/>
    </location>
</feature>
<dbReference type="SUPFAM" id="SSF56496">
    <property type="entry name" value="Fibrinogen C-terminal domain-like"/>
    <property type="match status" value="1"/>
</dbReference>
<feature type="domain" description="Fibronectin type-III" evidence="22">
    <location>
        <begin position="567"/>
        <end position="658"/>
    </location>
</feature>
<dbReference type="InterPro" id="IPR036116">
    <property type="entry name" value="FN3_sf"/>
</dbReference>
<feature type="region of interest" description="Disordered" evidence="19">
    <location>
        <begin position="1403"/>
        <end position="1422"/>
    </location>
</feature>
<dbReference type="SUPFAM" id="SSF49265">
    <property type="entry name" value="Fibronectin type III"/>
    <property type="match status" value="3"/>
</dbReference>
<comment type="similarity">
    <text evidence="4">Belongs to the tenascin family.</text>
</comment>
<feature type="disulfide bond" evidence="18">
    <location>
        <begin position="402"/>
        <end position="412"/>
    </location>
</feature>
<feature type="region of interest" description="Disordered" evidence="19">
    <location>
        <begin position="1181"/>
        <end position="1205"/>
    </location>
</feature>
<dbReference type="SMART" id="SM00060">
    <property type="entry name" value="FN3"/>
    <property type="match status" value="4"/>
</dbReference>
<dbReference type="InterPro" id="IPR002049">
    <property type="entry name" value="LE_dom"/>
</dbReference>
<evidence type="ECO:0000256" key="10">
    <source>
        <dbReference type="ARBA" id="ARBA00022698"/>
    </source>
</evidence>
<dbReference type="PANTHER" id="PTHR46708:SF1">
    <property type="entry name" value="TENASCIN"/>
    <property type="match status" value="1"/>
</dbReference>
<dbReference type="OrthoDB" id="6130531at2759"/>
<evidence type="ECO:0000256" key="15">
    <source>
        <dbReference type="ARBA" id="ARBA00023157"/>
    </source>
</evidence>
<evidence type="ECO:0000256" key="3">
    <source>
        <dbReference type="ARBA" id="ARBA00004498"/>
    </source>
</evidence>
<feature type="region of interest" description="Disordered" evidence="19">
    <location>
        <begin position="974"/>
        <end position="1010"/>
    </location>
</feature>
<dbReference type="Gene3D" id="2.60.40.10">
    <property type="entry name" value="Immunoglobulins"/>
    <property type="match status" value="4"/>
</dbReference>
<name>A0A556TM93_BAGYA</name>
<dbReference type="InterPro" id="IPR024689">
    <property type="entry name" value="Proteasome_bsu_C"/>
</dbReference>
<dbReference type="Gene3D" id="3.60.20.10">
    <property type="entry name" value="Glutamine Phosphoribosylpyrophosphate, subunit 1, domain 1"/>
    <property type="match status" value="1"/>
</dbReference>
<dbReference type="Pfam" id="PF12465">
    <property type="entry name" value="Pr_beta_C"/>
    <property type="match status" value="1"/>
</dbReference>
<keyword evidence="8 18" id="KW-0245">EGF-like domain</keyword>
<dbReference type="PROSITE" id="PS50026">
    <property type="entry name" value="EGF_3"/>
    <property type="match status" value="2"/>
</dbReference>
<protein>
    <recommendedName>
        <fullName evidence="5">proteasome endopeptidase complex</fullName>
        <ecNumber evidence="5">3.4.25.1</ecNumber>
    </recommendedName>
</protein>
<feature type="domain" description="EGF-like" evidence="21">
    <location>
        <begin position="119"/>
        <end position="150"/>
    </location>
</feature>
<dbReference type="InterPro" id="IPR029055">
    <property type="entry name" value="Ntn_hydrolases_N"/>
</dbReference>
<evidence type="ECO:0000313" key="24">
    <source>
        <dbReference type="EMBL" id="TSK20282.1"/>
    </source>
</evidence>